<comment type="pathway">
    <text evidence="1 7">Amino-acid biosynthesis; L-arginine biosynthesis; N(2)-acetyl-L-ornithine from L-glutamate: step 3/4.</text>
</comment>
<evidence type="ECO:0000313" key="10">
    <source>
        <dbReference type="EMBL" id="OJH36788.1"/>
    </source>
</evidence>
<keyword evidence="7" id="KW-0963">Cytoplasm</keyword>
<dbReference type="InterPro" id="IPR023013">
    <property type="entry name" value="AGPR_AS"/>
</dbReference>
<dbReference type="GO" id="GO:0051287">
    <property type="term" value="F:NAD binding"/>
    <property type="evidence" value="ECO:0007669"/>
    <property type="project" value="InterPro"/>
</dbReference>
<dbReference type="UniPathway" id="UPA00068">
    <property type="reaction ID" value="UER00108"/>
</dbReference>
<comment type="caution">
    <text evidence="10">The sequence shown here is derived from an EMBL/GenBank/DDBJ whole genome shotgun (WGS) entry which is preliminary data.</text>
</comment>
<comment type="subcellular location">
    <subcellularLocation>
        <location evidence="7">Cytoplasm</location>
    </subcellularLocation>
</comment>
<accession>A0A1L9B3F9</accession>
<comment type="similarity">
    <text evidence="7">Belongs to the NAGSA dehydrogenase family. Type 1 subfamily.</text>
</comment>
<dbReference type="SMART" id="SM00859">
    <property type="entry name" value="Semialdhyde_dh"/>
    <property type="match status" value="1"/>
</dbReference>
<keyword evidence="11" id="KW-1185">Reference proteome</keyword>
<dbReference type="CDD" id="cd17895">
    <property type="entry name" value="AGPR_1_N"/>
    <property type="match status" value="1"/>
</dbReference>
<dbReference type="PANTHER" id="PTHR32338:SF10">
    <property type="entry name" value="N-ACETYL-GAMMA-GLUTAMYL-PHOSPHATE REDUCTASE, CHLOROPLASTIC-RELATED"/>
    <property type="match status" value="1"/>
</dbReference>
<dbReference type="GO" id="GO:0070401">
    <property type="term" value="F:NADP+ binding"/>
    <property type="evidence" value="ECO:0007669"/>
    <property type="project" value="InterPro"/>
</dbReference>
<gene>
    <name evidence="7" type="primary">argC</name>
    <name evidence="10" type="ORF">BON30_30235</name>
</gene>
<dbReference type="InterPro" id="IPR000534">
    <property type="entry name" value="Semialdehyde_DH_NAD-bd"/>
</dbReference>
<dbReference type="NCBIfam" id="TIGR01850">
    <property type="entry name" value="argC"/>
    <property type="match status" value="1"/>
</dbReference>
<feature type="domain" description="Semialdehyde dehydrogenase NAD-binding" evidence="9">
    <location>
        <begin position="5"/>
        <end position="146"/>
    </location>
</feature>
<reference evidence="11" key="1">
    <citation type="submission" date="2016-11" db="EMBL/GenBank/DDBJ databases">
        <authorList>
            <person name="Shukria A."/>
            <person name="Stevens D.C."/>
        </authorList>
    </citation>
    <scope>NUCLEOTIDE SEQUENCE [LARGE SCALE GENOMIC DNA]</scope>
    <source>
        <strain evidence="11">Cbfe23</strain>
    </source>
</reference>
<dbReference type="Pfam" id="PF22698">
    <property type="entry name" value="Semialdhyde_dhC_1"/>
    <property type="match status" value="1"/>
</dbReference>
<feature type="active site" evidence="7 8">
    <location>
        <position position="154"/>
    </location>
</feature>
<evidence type="ECO:0000256" key="3">
    <source>
        <dbReference type="ARBA" id="ARBA00022605"/>
    </source>
</evidence>
<dbReference type="Gene3D" id="3.30.360.10">
    <property type="entry name" value="Dihydrodipicolinate Reductase, domain 2"/>
    <property type="match status" value="1"/>
</dbReference>
<keyword evidence="3 7" id="KW-0028">Amino-acid biosynthesis</keyword>
<dbReference type="PROSITE" id="PS01224">
    <property type="entry name" value="ARGC"/>
    <property type="match status" value="1"/>
</dbReference>
<dbReference type="GO" id="GO:0005737">
    <property type="term" value="C:cytoplasm"/>
    <property type="evidence" value="ECO:0007669"/>
    <property type="project" value="UniProtKB-SubCell"/>
</dbReference>
<dbReference type="SUPFAM" id="SSF51735">
    <property type="entry name" value="NAD(P)-binding Rossmann-fold domains"/>
    <property type="match status" value="1"/>
</dbReference>
<dbReference type="STRING" id="83449.BON30_30235"/>
<sequence>MHKAAIGIIGASGYSGVEATHILAAHGQVELRLVTSDRWKGETVGRRLGIMGPLGQLRYAPLDQSAELARECEVVLLATPAESSLQLVPGLLEAGVRVIDLSGAFRLQDTAAYPAFYNFTHGSPALLAEAVYGLPELVSRERIARARLVSNPGCYATACALSVAPLLRAGLLDEGSLIFDAASGTTGAGRKGSEDMSFSEVDEDFRAYRVLRHQHTPEIAQTLAGVAGRQVPLTFTAHLLPLKRGILVTAYARLAKGATAAEARAALEKDYADCPFLSVESSADAVGLKAVVGTNRCTVGLAVDATGHDPGRVVVTAAIDNLVKGAAGQAVQNLNLMKGWEETLGLSTLRGFTP</sequence>
<dbReference type="EMBL" id="MPIN01000009">
    <property type="protein sequence ID" value="OJH36788.1"/>
    <property type="molecule type" value="Genomic_DNA"/>
</dbReference>
<dbReference type="Gene3D" id="3.40.50.720">
    <property type="entry name" value="NAD(P)-binding Rossmann-like Domain"/>
    <property type="match status" value="1"/>
</dbReference>
<dbReference type="CDD" id="cd23934">
    <property type="entry name" value="AGPR_1_C"/>
    <property type="match status" value="1"/>
</dbReference>
<dbReference type="SUPFAM" id="SSF55347">
    <property type="entry name" value="Glyceraldehyde-3-phosphate dehydrogenase-like, C-terminal domain"/>
    <property type="match status" value="1"/>
</dbReference>
<dbReference type="OrthoDB" id="9801289at2"/>
<proteinExistence type="inferred from homology"/>
<keyword evidence="5 7" id="KW-0560">Oxidoreductase</keyword>
<dbReference type="GO" id="GO:0006526">
    <property type="term" value="P:L-arginine biosynthetic process"/>
    <property type="evidence" value="ECO:0007669"/>
    <property type="project" value="UniProtKB-UniRule"/>
</dbReference>
<comment type="function">
    <text evidence="7">Catalyzes the NADPH-dependent reduction of N-acetyl-5-glutamyl phosphate to yield N-acetyl-L-glutamate 5-semialdehyde.</text>
</comment>
<dbReference type="FunFam" id="3.30.360.10:FF:000014">
    <property type="entry name" value="N-acetyl-gamma-glutamyl-phosphate reductase"/>
    <property type="match status" value="1"/>
</dbReference>
<evidence type="ECO:0000256" key="5">
    <source>
        <dbReference type="ARBA" id="ARBA00023002"/>
    </source>
</evidence>
<evidence type="ECO:0000256" key="7">
    <source>
        <dbReference type="HAMAP-Rule" id="MF_00150"/>
    </source>
</evidence>
<evidence type="ECO:0000256" key="8">
    <source>
        <dbReference type="PROSITE-ProRule" id="PRU10010"/>
    </source>
</evidence>
<evidence type="ECO:0000256" key="1">
    <source>
        <dbReference type="ARBA" id="ARBA00004862"/>
    </source>
</evidence>
<evidence type="ECO:0000256" key="6">
    <source>
        <dbReference type="ARBA" id="ARBA00050557"/>
    </source>
</evidence>
<dbReference type="InterPro" id="IPR050085">
    <property type="entry name" value="AGPR"/>
</dbReference>
<evidence type="ECO:0000256" key="2">
    <source>
        <dbReference type="ARBA" id="ARBA00022571"/>
    </source>
</evidence>
<dbReference type="Pfam" id="PF01118">
    <property type="entry name" value="Semialdhyde_dh"/>
    <property type="match status" value="1"/>
</dbReference>
<organism evidence="10 11">
    <name type="scientific">Cystobacter ferrugineus</name>
    <dbReference type="NCBI Taxonomy" id="83449"/>
    <lineage>
        <taxon>Bacteria</taxon>
        <taxon>Pseudomonadati</taxon>
        <taxon>Myxococcota</taxon>
        <taxon>Myxococcia</taxon>
        <taxon>Myxococcales</taxon>
        <taxon>Cystobacterineae</taxon>
        <taxon>Archangiaceae</taxon>
        <taxon>Cystobacter</taxon>
    </lineage>
</organism>
<dbReference type="HAMAP" id="MF_00150">
    <property type="entry name" value="ArgC_type1"/>
    <property type="match status" value="1"/>
</dbReference>
<dbReference type="InterPro" id="IPR000706">
    <property type="entry name" value="AGPR_type-1"/>
</dbReference>
<evidence type="ECO:0000259" key="9">
    <source>
        <dbReference type="SMART" id="SM00859"/>
    </source>
</evidence>
<keyword evidence="4 7" id="KW-0521">NADP</keyword>
<dbReference type="GO" id="GO:0003942">
    <property type="term" value="F:N-acetyl-gamma-glutamyl-phosphate reductase activity"/>
    <property type="evidence" value="ECO:0007669"/>
    <property type="project" value="UniProtKB-UniRule"/>
</dbReference>
<comment type="catalytic activity">
    <reaction evidence="6 7">
        <text>N-acetyl-L-glutamate 5-semialdehyde + phosphate + NADP(+) = N-acetyl-L-glutamyl 5-phosphate + NADPH + H(+)</text>
        <dbReference type="Rhea" id="RHEA:21588"/>
        <dbReference type="ChEBI" id="CHEBI:15378"/>
        <dbReference type="ChEBI" id="CHEBI:29123"/>
        <dbReference type="ChEBI" id="CHEBI:43474"/>
        <dbReference type="ChEBI" id="CHEBI:57783"/>
        <dbReference type="ChEBI" id="CHEBI:57936"/>
        <dbReference type="ChEBI" id="CHEBI:58349"/>
        <dbReference type="EC" id="1.2.1.38"/>
    </reaction>
</comment>
<reference evidence="10 11" key="2">
    <citation type="submission" date="2016-12" db="EMBL/GenBank/DDBJ databases">
        <title>Draft Genome Sequence of Cystobacter ferrugineus Strain Cbfe23.</title>
        <authorList>
            <person name="Akbar S."/>
            <person name="Dowd S.E."/>
            <person name="Stevens D.C."/>
        </authorList>
    </citation>
    <scope>NUCLEOTIDE SEQUENCE [LARGE SCALE GENOMIC DNA]</scope>
    <source>
        <strain evidence="10 11">Cbfe23</strain>
    </source>
</reference>
<evidence type="ECO:0000313" key="11">
    <source>
        <dbReference type="Proteomes" id="UP000182229"/>
    </source>
</evidence>
<name>A0A1L9B3F9_9BACT</name>
<dbReference type="InterPro" id="IPR036291">
    <property type="entry name" value="NAD(P)-bd_dom_sf"/>
</dbReference>
<dbReference type="EC" id="1.2.1.38" evidence="7"/>
<dbReference type="AlphaFoldDB" id="A0A1L9B3F9"/>
<evidence type="ECO:0000256" key="4">
    <source>
        <dbReference type="ARBA" id="ARBA00022857"/>
    </source>
</evidence>
<keyword evidence="2 7" id="KW-0055">Arginine biosynthesis</keyword>
<dbReference type="InterPro" id="IPR058924">
    <property type="entry name" value="AGPR_dimerisation_dom"/>
</dbReference>
<dbReference type="PANTHER" id="PTHR32338">
    <property type="entry name" value="N-ACETYL-GAMMA-GLUTAMYL-PHOSPHATE REDUCTASE, CHLOROPLASTIC-RELATED-RELATED"/>
    <property type="match status" value="1"/>
</dbReference>
<protein>
    <recommendedName>
        <fullName evidence="7">N-acetyl-gamma-glutamyl-phosphate reductase</fullName>
        <shortName evidence="7">AGPR</shortName>
        <ecNumber evidence="7">1.2.1.38</ecNumber>
    </recommendedName>
    <alternativeName>
        <fullName evidence="7">N-acetyl-glutamate semialdehyde dehydrogenase</fullName>
        <shortName evidence="7">NAGSA dehydrogenase</shortName>
    </alternativeName>
</protein>
<dbReference type="Proteomes" id="UP000182229">
    <property type="component" value="Unassembled WGS sequence"/>
</dbReference>